<sequence length="291" mass="33581">MSSVEQALQTFCNSLDSSKVTERKSFLNVLNMALRYAIRLGIVWTRGFVNEIPLMCELTELQIVSLPKAMYEICQATLEKQFYTNSEVLHPCWYIVGFVAMWHLLSRKITLLNTPVVHGPVQARCECSRWRQITSADCASSAAMELISDDAVSLLIARENGSLKLKPQKCGVHEINQLRATHGEYHPLLLQVKANKKQLMEYFRMTKETFYCILDKMEHRLLKNLCNFHQQMILLEKRPVVTLRLGKQWYPSFIEEGLHIPRHKWNVHCPAEIWHVDLPEVGAVPRAVKPP</sequence>
<proteinExistence type="predicted"/>
<evidence type="ECO:0000313" key="1">
    <source>
        <dbReference type="EMBL" id="KAJ8877278.1"/>
    </source>
</evidence>
<organism evidence="1 2">
    <name type="scientific">Dryococelus australis</name>
    <dbReference type="NCBI Taxonomy" id="614101"/>
    <lineage>
        <taxon>Eukaryota</taxon>
        <taxon>Metazoa</taxon>
        <taxon>Ecdysozoa</taxon>
        <taxon>Arthropoda</taxon>
        <taxon>Hexapoda</taxon>
        <taxon>Insecta</taxon>
        <taxon>Pterygota</taxon>
        <taxon>Neoptera</taxon>
        <taxon>Polyneoptera</taxon>
        <taxon>Phasmatodea</taxon>
        <taxon>Verophasmatodea</taxon>
        <taxon>Anareolatae</taxon>
        <taxon>Phasmatidae</taxon>
        <taxon>Eurycanthinae</taxon>
        <taxon>Dryococelus</taxon>
    </lineage>
</organism>
<keyword evidence="2" id="KW-1185">Reference proteome</keyword>
<reference evidence="1 2" key="1">
    <citation type="submission" date="2023-02" db="EMBL/GenBank/DDBJ databases">
        <title>LHISI_Scaffold_Assembly.</title>
        <authorList>
            <person name="Stuart O.P."/>
            <person name="Cleave R."/>
            <person name="Magrath M.J.L."/>
            <person name="Mikheyev A.S."/>
        </authorList>
    </citation>
    <scope>NUCLEOTIDE SEQUENCE [LARGE SCALE GENOMIC DNA]</scope>
    <source>
        <strain evidence="1">Daus_M_001</strain>
        <tissue evidence="1">Leg muscle</tissue>
    </source>
</reference>
<gene>
    <name evidence="1" type="ORF">PR048_021732</name>
</gene>
<protein>
    <submittedName>
        <fullName evidence="1">Uncharacterized protein</fullName>
    </submittedName>
</protein>
<evidence type="ECO:0000313" key="2">
    <source>
        <dbReference type="Proteomes" id="UP001159363"/>
    </source>
</evidence>
<accession>A0ABQ9GZ20</accession>
<comment type="caution">
    <text evidence="1">The sequence shown here is derived from an EMBL/GenBank/DDBJ whole genome shotgun (WGS) entry which is preliminary data.</text>
</comment>
<name>A0ABQ9GZ20_9NEOP</name>
<dbReference type="Proteomes" id="UP001159363">
    <property type="component" value="Chromosome 7"/>
</dbReference>
<dbReference type="EMBL" id="JARBHB010000008">
    <property type="protein sequence ID" value="KAJ8877278.1"/>
    <property type="molecule type" value="Genomic_DNA"/>
</dbReference>